<feature type="transmembrane region" description="Helical" evidence="1">
    <location>
        <begin position="93"/>
        <end position="115"/>
    </location>
</feature>
<organism evidence="2 3">
    <name type="scientific">Pleodorina starrii</name>
    <dbReference type="NCBI Taxonomy" id="330485"/>
    <lineage>
        <taxon>Eukaryota</taxon>
        <taxon>Viridiplantae</taxon>
        <taxon>Chlorophyta</taxon>
        <taxon>core chlorophytes</taxon>
        <taxon>Chlorophyceae</taxon>
        <taxon>CS clade</taxon>
        <taxon>Chlamydomonadales</taxon>
        <taxon>Volvocaceae</taxon>
        <taxon>Pleodorina</taxon>
    </lineage>
</organism>
<sequence>MRQRPRAEDKFIAVDSLLGSETRTEPLDEQEQEAVIREFEALSLQDHKRWRMVFGGGALAAGIFFLYAAWRQYVEPFGVRYTGELRSTIRADAATALLLLQSASLLASAGGLLTSKLPPPGDRAAGCLPFAVRHRAALWGGAGGAAVGAACWMVVLVRSVQIHGRKYGSHWELAWLPVGPLAACLLCCHVASMLAGTEREIQRLRGYRYRFKKL</sequence>
<proteinExistence type="predicted"/>
<reference evidence="2 3" key="1">
    <citation type="journal article" date="2023" name="Commun. Biol.">
        <title>Reorganization of the ancestral sex-determining regions during the evolution of trioecy in Pleodorina starrii.</title>
        <authorList>
            <person name="Takahashi K."/>
            <person name="Suzuki S."/>
            <person name="Kawai-Toyooka H."/>
            <person name="Yamamoto K."/>
            <person name="Hamaji T."/>
            <person name="Ootsuki R."/>
            <person name="Yamaguchi H."/>
            <person name="Kawachi M."/>
            <person name="Higashiyama T."/>
            <person name="Nozaki H."/>
        </authorList>
    </citation>
    <scope>NUCLEOTIDE SEQUENCE [LARGE SCALE GENOMIC DNA]</scope>
    <source>
        <strain evidence="2 3">NIES-4479</strain>
    </source>
</reference>
<dbReference type="OrthoDB" id="541604at2759"/>
<feature type="transmembrane region" description="Helical" evidence="1">
    <location>
        <begin position="52"/>
        <end position="73"/>
    </location>
</feature>
<feature type="transmembrane region" description="Helical" evidence="1">
    <location>
        <begin position="136"/>
        <end position="155"/>
    </location>
</feature>
<dbReference type="EMBL" id="BRXU01000005">
    <property type="protein sequence ID" value="GLC52045.1"/>
    <property type="molecule type" value="Genomic_DNA"/>
</dbReference>
<evidence type="ECO:0000256" key="1">
    <source>
        <dbReference type="SAM" id="Phobius"/>
    </source>
</evidence>
<name>A0A9W6BHV4_9CHLO</name>
<dbReference type="AlphaFoldDB" id="A0A9W6BHV4"/>
<keyword evidence="1" id="KW-0472">Membrane</keyword>
<keyword evidence="1" id="KW-1133">Transmembrane helix</keyword>
<comment type="caution">
    <text evidence="2">The sequence shown here is derived from an EMBL/GenBank/DDBJ whole genome shotgun (WGS) entry which is preliminary data.</text>
</comment>
<keyword evidence="3" id="KW-1185">Reference proteome</keyword>
<accession>A0A9W6BHV4</accession>
<keyword evidence="1" id="KW-0812">Transmembrane</keyword>
<dbReference type="PANTHER" id="PTHR36784">
    <property type="entry name" value="HISTONE-LYSINE N-METHYLTRANSFERASE"/>
    <property type="match status" value="1"/>
</dbReference>
<protein>
    <submittedName>
        <fullName evidence="2">Uncharacterized protein</fullName>
    </submittedName>
</protein>
<evidence type="ECO:0000313" key="2">
    <source>
        <dbReference type="EMBL" id="GLC52045.1"/>
    </source>
</evidence>
<gene>
    <name evidence="2" type="primary">PLEST003937</name>
    <name evidence="2" type="ORF">PLESTB_000576400</name>
</gene>
<evidence type="ECO:0000313" key="3">
    <source>
        <dbReference type="Proteomes" id="UP001165080"/>
    </source>
</evidence>
<feature type="transmembrane region" description="Helical" evidence="1">
    <location>
        <begin position="175"/>
        <end position="195"/>
    </location>
</feature>
<dbReference type="Proteomes" id="UP001165080">
    <property type="component" value="Unassembled WGS sequence"/>
</dbReference>
<dbReference type="PANTHER" id="PTHR36784:SF1">
    <property type="entry name" value="HISTONE-LYSINE N-METHYLTRANSFERASE"/>
    <property type="match status" value="1"/>
</dbReference>